<keyword evidence="2" id="KW-1185">Reference proteome</keyword>
<dbReference type="PANTHER" id="PTHR34472:SF1">
    <property type="entry name" value="SULFUR CARRIER PROTEIN THIS"/>
    <property type="match status" value="1"/>
</dbReference>
<dbReference type="Pfam" id="PF02597">
    <property type="entry name" value="ThiS"/>
    <property type="match status" value="1"/>
</dbReference>
<comment type="caution">
    <text evidence="1">The sequence shown here is derived from an EMBL/GenBank/DDBJ whole genome shotgun (WGS) entry which is preliminary data.</text>
</comment>
<evidence type="ECO:0000313" key="1">
    <source>
        <dbReference type="EMBL" id="CAI8011988.1"/>
    </source>
</evidence>
<dbReference type="Proteomes" id="UP001174909">
    <property type="component" value="Unassembled WGS sequence"/>
</dbReference>
<protein>
    <recommendedName>
        <fullName evidence="3">Thiamine biosynthesis protein ThiS</fullName>
    </recommendedName>
</protein>
<dbReference type="InterPro" id="IPR016155">
    <property type="entry name" value="Mopterin_synth/thiamin_S_b"/>
</dbReference>
<dbReference type="Gene3D" id="3.10.20.30">
    <property type="match status" value="1"/>
</dbReference>
<organism evidence="1 2">
    <name type="scientific">Geodia barretti</name>
    <name type="common">Barrett's horny sponge</name>
    <dbReference type="NCBI Taxonomy" id="519541"/>
    <lineage>
        <taxon>Eukaryota</taxon>
        <taxon>Metazoa</taxon>
        <taxon>Porifera</taxon>
        <taxon>Demospongiae</taxon>
        <taxon>Heteroscleromorpha</taxon>
        <taxon>Tetractinellida</taxon>
        <taxon>Astrophorina</taxon>
        <taxon>Geodiidae</taxon>
        <taxon>Geodia</taxon>
    </lineage>
</organism>
<dbReference type="AlphaFoldDB" id="A0AA35RJQ1"/>
<dbReference type="InterPro" id="IPR012675">
    <property type="entry name" value="Beta-grasp_dom_sf"/>
</dbReference>
<reference evidence="1" key="1">
    <citation type="submission" date="2023-03" db="EMBL/GenBank/DDBJ databases">
        <authorList>
            <person name="Steffen K."/>
            <person name="Cardenas P."/>
        </authorList>
    </citation>
    <scope>NUCLEOTIDE SEQUENCE</scope>
</reference>
<dbReference type="InterPro" id="IPR010035">
    <property type="entry name" value="Thi_S"/>
</dbReference>
<evidence type="ECO:0008006" key="3">
    <source>
        <dbReference type="Google" id="ProtNLM"/>
    </source>
</evidence>
<dbReference type="NCBIfam" id="TIGR01683">
    <property type="entry name" value="thiS"/>
    <property type="match status" value="1"/>
</dbReference>
<dbReference type="EMBL" id="CASHTH010001141">
    <property type="protein sequence ID" value="CAI8011988.1"/>
    <property type="molecule type" value="Genomic_DNA"/>
</dbReference>
<sequence>MEVSLNGESITLSNESLREALCEIGYDPEQQGIAVAINMSVVPRSEWSETNICNGDRIDIVGGKQGG</sequence>
<dbReference type="SUPFAM" id="SSF54285">
    <property type="entry name" value="MoaD/ThiS"/>
    <property type="match status" value="1"/>
</dbReference>
<evidence type="ECO:0000313" key="2">
    <source>
        <dbReference type="Proteomes" id="UP001174909"/>
    </source>
</evidence>
<accession>A0AA35RJQ1</accession>
<dbReference type="InterPro" id="IPR003749">
    <property type="entry name" value="ThiS/MoaD-like"/>
</dbReference>
<dbReference type="PANTHER" id="PTHR34472">
    <property type="entry name" value="SULFUR CARRIER PROTEIN THIS"/>
    <property type="match status" value="1"/>
</dbReference>
<dbReference type="CDD" id="cd00565">
    <property type="entry name" value="Ubl_ThiS"/>
    <property type="match status" value="1"/>
</dbReference>
<name>A0AA35RJQ1_GEOBA</name>
<proteinExistence type="predicted"/>
<gene>
    <name evidence="1" type="ORF">GBAR_LOCUS7706</name>
</gene>